<evidence type="ECO:0000256" key="9">
    <source>
        <dbReference type="PIRSR" id="PIRSR600269-50"/>
    </source>
</evidence>
<dbReference type="EC" id="1.4.3.-" evidence="11"/>
<dbReference type="PANTHER" id="PTHR10638:SF33">
    <property type="entry name" value="AMINE OXIDASE"/>
    <property type="match status" value="1"/>
</dbReference>
<feature type="compositionally biased region" description="Basic and acidic residues" evidence="12">
    <location>
        <begin position="222"/>
        <end position="238"/>
    </location>
</feature>
<feature type="modified residue" description="2',4',5'-topaquinone" evidence="10">
    <location>
        <position position="400"/>
    </location>
</feature>
<feature type="region of interest" description="Disordered" evidence="12">
    <location>
        <begin position="222"/>
        <end position="249"/>
    </location>
</feature>
<keyword evidence="6 11" id="KW-0560">Oxidoreductase</keyword>
<evidence type="ECO:0000313" key="15">
    <source>
        <dbReference type="EMBL" id="KAF4313857.1"/>
    </source>
</evidence>
<comment type="PTM">
    <text evidence="10 11">Topaquinone (TPQ) is generated by copper-dependent autoxidation of a specific tyrosyl residue.</text>
</comment>
<dbReference type="OrthoDB" id="5379943at2759"/>
<dbReference type="InterPro" id="IPR015800">
    <property type="entry name" value="Cu_amine_oxidase_N2"/>
</dbReference>
<comment type="caution">
    <text evidence="15">The sequence shown here is derived from an EMBL/GenBank/DDBJ whole genome shotgun (WGS) entry which is preliminary data.</text>
</comment>
<dbReference type="GO" id="GO:0048038">
    <property type="term" value="F:quinone binding"/>
    <property type="evidence" value="ECO:0007669"/>
    <property type="project" value="InterPro"/>
</dbReference>
<feature type="active site" description="Schiff-base intermediate with substrate; via topaquinone" evidence="9">
    <location>
        <position position="400"/>
    </location>
</feature>
<dbReference type="GO" id="GO:0008131">
    <property type="term" value="F:primary methylamine oxidase activity"/>
    <property type="evidence" value="ECO:0007669"/>
    <property type="project" value="InterPro"/>
</dbReference>
<evidence type="ECO:0000256" key="2">
    <source>
        <dbReference type="ARBA" id="ARBA00007983"/>
    </source>
</evidence>
<comment type="cofactor">
    <cofactor evidence="11">
        <name>Cu cation</name>
        <dbReference type="ChEBI" id="CHEBI:23378"/>
    </cofactor>
    <text evidence="11">Contains 1 topaquinone per subunit.</text>
</comment>
<name>A0A8H4NGA2_9PEZI</name>
<gene>
    <name evidence="15" type="ORF">GTA08_BOTSDO01717</name>
</gene>
<dbReference type="SUPFAM" id="SSF54416">
    <property type="entry name" value="Amine oxidase N-terminal region"/>
    <property type="match status" value="2"/>
</dbReference>
<dbReference type="Pfam" id="PF02727">
    <property type="entry name" value="Cu_amine_oxidN2"/>
    <property type="match status" value="1"/>
</dbReference>
<protein>
    <recommendedName>
        <fullName evidence="11">Amine oxidase</fullName>
        <ecNumber evidence="11">1.4.3.-</ecNumber>
    </recommendedName>
</protein>
<evidence type="ECO:0000259" key="13">
    <source>
        <dbReference type="Pfam" id="PF01179"/>
    </source>
</evidence>
<keyword evidence="7 11" id="KW-0186">Copper</keyword>
<keyword evidence="4 11" id="KW-0479">Metal-binding</keyword>
<feature type="domain" description="Copper amine oxidase catalytic" evidence="13">
    <location>
        <begin position="244"/>
        <end position="648"/>
    </location>
</feature>
<dbReference type="InterPro" id="IPR016182">
    <property type="entry name" value="Cu_amine_oxidase_N-reg"/>
</dbReference>
<dbReference type="InterPro" id="IPR049948">
    <property type="entry name" value="Cu_Am_ox_TPQ-bd"/>
</dbReference>
<dbReference type="GO" id="GO:0005507">
    <property type="term" value="F:copper ion binding"/>
    <property type="evidence" value="ECO:0007669"/>
    <property type="project" value="InterPro"/>
</dbReference>
<evidence type="ECO:0000256" key="8">
    <source>
        <dbReference type="ARBA" id="ARBA00023157"/>
    </source>
</evidence>
<dbReference type="AlphaFoldDB" id="A0A8H4NGA2"/>
<dbReference type="InterPro" id="IPR036460">
    <property type="entry name" value="Cu_amine_oxidase_C_sf"/>
</dbReference>
<evidence type="ECO:0000256" key="1">
    <source>
        <dbReference type="ARBA" id="ARBA00001935"/>
    </source>
</evidence>
<evidence type="ECO:0000256" key="7">
    <source>
        <dbReference type="ARBA" id="ARBA00023008"/>
    </source>
</evidence>
<accession>A0A8H4NGA2</accession>
<evidence type="ECO:0000256" key="5">
    <source>
        <dbReference type="ARBA" id="ARBA00022772"/>
    </source>
</evidence>
<feature type="domain" description="Copper amine oxidase N2-terminal" evidence="14">
    <location>
        <begin position="8"/>
        <end position="98"/>
    </location>
</feature>
<evidence type="ECO:0000313" key="16">
    <source>
        <dbReference type="Proteomes" id="UP000572817"/>
    </source>
</evidence>
<reference evidence="15" key="1">
    <citation type="submission" date="2020-04" db="EMBL/GenBank/DDBJ databases">
        <title>Genome Assembly and Annotation of Botryosphaeria dothidea sdau 11-99, a Latent Pathogen of Apple Fruit Ring Rot in China.</title>
        <authorList>
            <person name="Yu C."/>
            <person name="Diao Y."/>
            <person name="Lu Q."/>
            <person name="Zhao J."/>
            <person name="Cui S."/>
            <person name="Peng C."/>
            <person name="He B."/>
            <person name="Liu H."/>
        </authorList>
    </citation>
    <scope>NUCLEOTIDE SEQUENCE [LARGE SCALE GENOMIC DNA]</scope>
    <source>
        <strain evidence="15">Sdau11-99</strain>
    </source>
</reference>
<comment type="similarity">
    <text evidence="2 11">Belongs to the copper/topaquinone oxidase family.</text>
</comment>
<comment type="subunit">
    <text evidence="3">Homodimer.</text>
</comment>
<dbReference type="SUPFAM" id="SSF49998">
    <property type="entry name" value="Amine oxidase catalytic domain"/>
    <property type="match status" value="1"/>
</dbReference>
<sequence>MSPSPQPHPFDPLSPQEIRLASGIIRNALVGSDILFRVITLCEPPKKEMILFLESEHTSSEQKPHPARIAKVQAYVGSSSGKPIFTEFMVDIDAKKITREEELPGKHSYIDADYMRQVETACLADAKVQEEIKSLKLPEGATVVVEPWAYATDGMNDMSERTTMCWFYMRLSPHLDANYYAYPLDVCAEVSEALEVVKLYRLPSSAEEGINNVKKDFNSQKVHASSEYHPDLAQERRTTTRPYHVSQPEGPSFQFSGNLLSWEKWTMRVGFNYREGMTLHDVRYDGRSIFYRLSLSEMFVPYGDSRCPYPRKGAFDLGNDGAGVNANNLKLGCDCLGHIKYIDAWHNTSTGDPVKLPHVICCHEIDDGILWKHTNPRTGNAVVTRSRVLVLQTIITVSNYEYIFLFHFGQDASVHYEVRATGILSTAPIDIGDKVPYGTTVAPGVLAPYHQHLFCLRIDPALDGHRNSLAVEESHPMPVDDPQNRFGVGYTTTSAIVPHEAGLDLDHSANRVFKIIHERRPNPVTGTPVGFKLLPCYSQMLLAHPSSHHARRSEFAAHAVWVTRHSDDELYAAGKHTMQSSGGEGIASWIRGRQADPGQETSVRDEDIVVWHTFGSTHNPRVEDWPVMPCEKMVVGLKPLNFFSGNPGLDVAISTQDANRSVLVGDAEGCCQTASASSKL</sequence>
<dbReference type="PANTHER" id="PTHR10638">
    <property type="entry name" value="COPPER AMINE OXIDASE"/>
    <property type="match status" value="1"/>
</dbReference>
<keyword evidence="16" id="KW-1185">Reference proteome</keyword>
<evidence type="ECO:0000256" key="12">
    <source>
        <dbReference type="SAM" id="MobiDB-lite"/>
    </source>
</evidence>
<dbReference type="Pfam" id="PF01179">
    <property type="entry name" value="Cu_amine_oxid"/>
    <property type="match status" value="1"/>
</dbReference>
<evidence type="ECO:0000256" key="4">
    <source>
        <dbReference type="ARBA" id="ARBA00022723"/>
    </source>
</evidence>
<proteinExistence type="inferred from homology"/>
<dbReference type="InterPro" id="IPR015798">
    <property type="entry name" value="Cu_amine_oxidase_C"/>
</dbReference>
<dbReference type="InterPro" id="IPR000269">
    <property type="entry name" value="Cu_amine_oxidase"/>
</dbReference>
<evidence type="ECO:0000256" key="3">
    <source>
        <dbReference type="ARBA" id="ARBA00011738"/>
    </source>
</evidence>
<dbReference type="EMBL" id="WWBZ02000001">
    <property type="protein sequence ID" value="KAF4313857.1"/>
    <property type="molecule type" value="Genomic_DNA"/>
</dbReference>
<dbReference type="Gene3D" id="3.10.450.40">
    <property type="match status" value="2"/>
</dbReference>
<evidence type="ECO:0000256" key="10">
    <source>
        <dbReference type="PIRSR" id="PIRSR600269-51"/>
    </source>
</evidence>
<evidence type="ECO:0000256" key="11">
    <source>
        <dbReference type="RuleBase" id="RU000672"/>
    </source>
</evidence>
<keyword evidence="8" id="KW-1015">Disulfide bond</keyword>
<keyword evidence="5 9" id="KW-0801">TPQ</keyword>
<organism evidence="15 16">
    <name type="scientific">Botryosphaeria dothidea</name>
    <dbReference type="NCBI Taxonomy" id="55169"/>
    <lineage>
        <taxon>Eukaryota</taxon>
        <taxon>Fungi</taxon>
        <taxon>Dikarya</taxon>
        <taxon>Ascomycota</taxon>
        <taxon>Pezizomycotina</taxon>
        <taxon>Dothideomycetes</taxon>
        <taxon>Dothideomycetes incertae sedis</taxon>
        <taxon>Botryosphaeriales</taxon>
        <taxon>Botryosphaeriaceae</taxon>
        <taxon>Botryosphaeria</taxon>
    </lineage>
</organism>
<dbReference type="FunFam" id="2.70.98.20:FF:000001">
    <property type="entry name" value="Amine oxidase"/>
    <property type="match status" value="1"/>
</dbReference>
<dbReference type="Gene3D" id="2.70.98.20">
    <property type="entry name" value="Copper amine oxidase, catalytic domain"/>
    <property type="match status" value="1"/>
</dbReference>
<dbReference type="GO" id="GO:0009308">
    <property type="term" value="P:amine metabolic process"/>
    <property type="evidence" value="ECO:0007669"/>
    <property type="project" value="UniProtKB-UniRule"/>
</dbReference>
<evidence type="ECO:0000259" key="14">
    <source>
        <dbReference type="Pfam" id="PF02727"/>
    </source>
</evidence>
<evidence type="ECO:0000256" key="6">
    <source>
        <dbReference type="ARBA" id="ARBA00023002"/>
    </source>
</evidence>
<dbReference type="FunFam" id="3.10.450.40:FF:000026">
    <property type="entry name" value="Amine oxidase"/>
    <property type="match status" value="1"/>
</dbReference>
<feature type="active site" description="Proton acceptor" evidence="9">
    <location>
        <position position="316"/>
    </location>
</feature>
<dbReference type="Proteomes" id="UP000572817">
    <property type="component" value="Unassembled WGS sequence"/>
</dbReference>
<comment type="cofactor">
    <cofactor evidence="1">
        <name>Cu cation</name>
        <dbReference type="ChEBI" id="CHEBI:23378"/>
    </cofactor>
</comment>
<dbReference type="PROSITE" id="PS01164">
    <property type="entry name" value="COPPER_AMINE_OXID_1"/>
    <property type="match status" value="1"/>
</dbReference>